<sequence>MFPLPKFSVKIGAKLSEVVPLVSNTTSKDDNQQTEQKYQQSTLIKHFFRLSQHIRSFQRMSTDLGQELQEAVVPCPLPQLSQAWKWMRQRLCAPNQQV</sequence>
<dbReference type="AlphaFoldDB" id="A0A915CZT7"/>
<evidence type="ECO:0000313" key="2">
    <source>
        <dbReference type="WBParaSite" id="jg14035"/>
    </source>
</evidence>
<dbReference type="WBParaSite" id="jg14035">
    <property type="protein sequence ID" value="jg14035"/>
    <property type="gene ID" value="jg14035"/>
</dbReference>
<organism evidence="1 2">
    <name type="scientific">Ditylenchus dipsaci</name>
    <dbReference type="NCBI Taxonomy" id="166011"/>
    <lineage>
        <taxon>Eukaryota</taxon>
        <taxon>Metazoa</taxon>
        <taxon>Ecdysozoa</taxon>
        <taxon>Nematoda</taxon>
        <taxon>Chromadorea</taxon>
        <taxon>Rhabditida</taxon>
        <taxon>Tylenchina</taxon>
        <taxon>Tylenchomorpha</taxon>
        <taxon>Sphaerularioidea</taxon>
        <taxon>Anguinidae</taxon>
        <taxon>Anguininae</taxon>
        <taxon>Ditylenchus</taxon>
    </lineage>
</organism>
<keyword evidence="1" id="KW-1185">Reference proteome</keyword>
<name>A0A915CZT7_9BILA</name>
<evidence type="ECO:0000313" key="1">
    <source>
        <dbReference type="Proteomes" id="UP000887574"/>
    </source>
</evidence>
<protein>
    <submittedName>
        <fullName evidence="2">Uncharacterized protein</fullName>
    </submittedName>
</protein>
<reference evidence="2" key="1">
    <citation type="submission" date="2022-11" db="UniProtKB">
        <authorList>
            <consortium name="WormBaseParasite"/>
        </authorList>
    </citation>
    <scope>IDENTIFICATION</scope>
</reference>
<proteinExistence type="predicted"/>
<accession>A0A915CZT7</accession>
<dbReference type="Proteomes" id="UP000887574">
    <property type="component" value="Unplaced"/>
</dbReference>